<evidence type="ECO:0000256" key="1">
    <source>
        <dbReference type="ARBA" id="ARBA00004370"/>
    </source>
</evidence>
<evidence type="ECO:0000256" key="3">
    <source>
        <dbReference type="ARBA" id="ARBA00022723"/>
    </source>
</evidence>
<dbReference type="PROSITE" id="PS51257">
    <property type="entry name" value="PROKAR_LIPOPROTEIN"/>
    <property type="match status" value="1"/>
</dbReference>
<dbReference type="PROSITE" id="PS00196">
    <property type="entry name" value="COPPER_BLUE"/>
    <property type="match status" value="1"/>
</dbReference>
<evidence type="ECO:0000256" key="5">
    <source>
        <dbReference type="ARBA" id="ARBA00023008"/>
    </source>
</evidence>
<proteinExistence type="predicted"/>
<name>A0A238WQT1_HALVU</name>
<evidence type="ECO:0000313" key="9">
    <source>
        <dbReference type="Proteomes" id="UP000198397"/>
    </source>
</evidence>
<dbReference type="PANTHER" id="PTHR34192">
    <property type="entry name" value="PLASTOCYANIN MAJOR ISOFORM, CHLOROPLASTIC-RELATED"/>
    <property type="match status" value="1"/>
</dbReference>
<dbReference type="InterPro" id="IPR008972">
    <property type="entry name" value="Cupredoxin"/>
</dbReference>
<dbReference type="OrthoDB" id="4392at2157"/>
<keyword evidence="9" id="KW-1185">Reference proteome</keyword>
<dbReference type="InterPro" id="IPR006311">
    <property type="entry name" value="TAT_signal"/>
</dbReference>
<sequence>MKRRRFLGRLGAASVAVGAPAALAGCLTDDHDIAMTADGFVPEELTVTPGTTVVWENTSSRRHTVTAYEGGIPEDAEYFASGGFEDEGTARAAFWDDFGGEIDNGERYSHTFEVPGRYDYVCIPHEDGGMYATVFVEE</sequence>
<comment type="subcellular location">
    <subcellularLocation>
        <location evidence="1">Membrane</location>
    </subcellularLocation>
</comment>
<dbReference type="PANTHER" id="PTHR34192:SF10">
    <property type="entry name" value="PLASTOCYANIN MAJOR ISOFORM, CHLOROPLASTIC-RELATED"/>
    <property type="match status" value="1"/>
</dbReference>
<dbReference type="EMBL" id="FZNQ01000009">
    <property type="protein sequence ID" value="SNR48768.1"/>
    <property type="molecule type" value="Genomic_DNA"/>
</dbReference>
<dbReference type="InterPro" id="IPR000923">
    <property type="entry name" value="BlueCu_1"/>
</dbReference>
<dbReference type="RefSeq" id="WP_089384899.1">
    <property type="nucleotide sequence ID" value="NZ_FZNQ01000009.1"/>
</dbReference>
<dbReference type="GO" id="GO:0009055">
    <property type="term" value="F:electron transfer activity"/>
    <property type="evidence" value="ECO:0007669"/>
    <property type="project" value="InterPro"/>
</dbReference>
<dbReference type="PROSITE" id="PS51318">
    <property type="entry name" value="TAT"/>
    <property type="match status" value="1"/>
</dbReference>
<keyword evidence="4" id="KW-0249">Electron transport</keyword>
<keyword evidence="2" id="KW-0813">Transport</keyword>
<reference evidence="8 9" key="1">
    <citation type="submission" date="2017-06" db="EMBL/GenBank/DDBJ databases">
        <authorList>
            <person name="Kim H.J."/>
            <person name="Triplett B.A."/>
        </authorList>
    </citation>
    <scope>NUCLEOTIDE SEQUENCE [LARGE SCALE GENOMIC DNA]</scope>
    <source>
        <strain evidence="8 9">DSM 8800</strain>
    </source>
</reference>
<dbReference type="AlphaFoldDB" id="A0A238WQT1"/>
<evidence type="ECO:0000256" key="6">
    <source>
        <dbReference type="ARBA" id="ARBA00023136"/>
    </source>
</evidence>
<evidence type="ECO:0000256" key="2">
    <source>
        <dbReference type="ARBA" id="ARBA00022448"/>
    </source>
</evidence>
<organism evidence="8 9">
    <name type="scientific">Halorubrum vacuolatum</name>
    <name type="common">Natronobacterium vacuolatum</name>
    <dbReference type="NCBI Taxonomy" id="63740"/>
    <lineage>
        <taxon>Archaea</taxon>
        <taxon>Methanobacteriati</taxon>
        <taxon>Methanobacteriota</taxon>
        <taxon>Stenosarchaea group</taxon>
        <taxon>Halobacteria</taxon>
        <taxon>Halobacteriales</taxon>
        <taxon>Haloferacaceae</taxon>
        <taxon>Halorubrum</taxon>
    </lineage>
</organism>
<dbReference type="GO" id="GO:0016020">
    <property type="term" value="C:membrane"/>
    <property type="evidence" value="ECO:0007669"/>
    <property type="project" value="UniProtKB-SubCell"/>
</dbReference>
<keyword evidence="6" id="KW-0472">Membrane</keyword>
<feature type="domain" description="Blue (type 1) copper" evidence="7">
    <location>
        <begin position="39"/>
        <end position="137"/>
    </location>
</feature>
<protein>
    <submittedName>
        <fullName evidence="8">Plastocyanin</fullName>
    </submittedName>
</protein>
<accession>A0A238WQT1</accession>
<dbReference type="Pfam" id="PF00127">
    <property type="entry name" value="Copper-bind"/>
    <property type="match status" value="1"/>
</dbReference>
<keyword evidence="3" id="KW-0479">Metal-binding</keyword>
<evidence type="ECO:0000313" key="8">
    <source>
        <dbReference type="EMBL" id="SNR48768.1"/>
    </source>
</evidence>
<gene>
    <name evidence="8" type="ORF">SAMN06264855_10975</name>
</gene>
<dbReference type="InterPro" id="IPR028871">
    <property type="entry name" value="BlueCu_1_BS"/>
</dbReference>
<evidence type="ECO:0000256" key="4">
    <source>
        <dbReference type="ARBA" id="ARBA00022982"/>
    </source>
</evidence>
<dbReference type="GO" id="GO:0005507">
    <property type="term" value="F:copper ion binding"/>
    <property type="evidence" value="ECO:0007669"/>
    <property type="project" value="InterPro"/>
</dbReference>
<dbReference type="Proteomes" id="UP000198397">
    <property type="component" value="Unassembled WGS sequence"/>
</dbReference>
<evidence type="ECO:0000259" key="7">
    <source>
        <dbReference type="Pfam" id="PF00127"/>
    </source>
</evidence>
<dbReference type="Gene3D" id="2.60.40.420">
    <property type="entry name" value="Cupredoxins - blue copper proteins"/>
    <property type="match status" value="1"/>
</dbReference>
<keyword evidence="5" id="KW-0186">Copper</keyword>
<dbReference type="SUPFAM" id="SSF49503">
    <property type="entry name" value="Cupredoxins"/>
    <property type="match status" value="1"/>
</dbReference>